<dbReference type="Proteomes" id="UP001350005">
    <property type="component" value="Unassembled WGS sequence"/>
</dbReference>
<dbReference type="AlphaFoldDB" id="A0A432E118"/>
<dbReference type="RefSeq" id="WP_229046543.1">
    <property type="nucleotide sequence ID" value="NZ_CP073074.1"/>
</dbReference>
<proteinExistence type="predicted"/>
<evidence type="ECO:0000313" key="3">
    <source>
        <dbReference type="Proteomes" id="UP000276953"/>
    </source>
</evidence>
<gene>
    <name evidence="2" type="ORF">EJ377_10675</name>
    <name evidence="1" type="ORF">V2E39_18700</name>
</gene>
<evidence type="ECO:0000313" key="4">
    <source>
        <dbReference type="Proteomes" id="UP001350005"/>
    </source>
</evidence>
<protein>
    <submittedName>
        <fullName evidence="2">Uncharacterized protein</fullName>
    </submittedName>
</protein>
<dbReference type="EMBL" id="RYFC01000001">
    <property type="protein sequence ID" value="RTZ50302.1"/>
    <property type="molecule type" value="Genomic_DNA"/>
</dbReference>
<reference evidence="1 4" key="2">
    <citation type="submission" date="2024-01" db="EMBL/GenBank/DDBJ databases">
        <title>Whole genome of Chryseobacterium arthrosphaerae NNCa 2741.</title>
        <authorList>
            <person name="Boriskina E.V."/>
            <person name="Gordinskaya N.A."/>
            <person name="Kropotov V.S."/>
            <person name="Alekseeva A.E."/>
            <person name="Makhova M.A."/>
            <person name="Kryazhev D.V."/>
            <person name="Shkurkina I.S."/>
        </authorList>
    </citation>
    <scope>NUCLEOTIDE SEQUENCE [LARGE SCALE GENOMIC DNA]</scope>
    <source>
        <strain evidence="1 4">NNCa 2741</strain>
    </source>
</reference>
<comment type="caution">
    <text evidence="2">The sequence shown here is derived from an EMBL/GenBank/DDBJ whole genome shotgun (WGS) entry which is preliminary data.</text>
</comment>
<sequence length="341" mass="38908">MKKFLQVALVCTILFSFAQNKEIIKLKGNIPNNSKNEYKGLTVIDQRKDKTIGVLPFDDSTEMREVTFETSPDEDLGSWYRRSNFKGGKKELVLVLNELKLSVKESSDHKNLGIMRFSAQTFSKEGEQYQFLYKKDTTFVFSHKNVSDIMVKNIHHVLSGFLSLTYQKEPHKDILSAGEVSDYEAHIKNTYAVFRNESLKDGIYLDYISFFKQIPEEGSVLEKNEFMGTVTRGTTEKNGKVKKISTRKIFAYVENGNAYKILNDKLVDLNRNDNGFYLLARPKDVFQKGIDPVFAMFGIAGVLADALATEVFSNDTVKEIYIDPLTGEYDLSDENLNKLIQ</sequence>
<evidence type="ECO:0000313" key="1">
    <source>
        <dbReference type="EMBL" id="MEE6129436.1"/>
    </source>
</evidence>
<keyword evidence="4" id="KW-1185">Reference proteome</keyword>
<dbReference type="Proteomes" id="UP000276953">
    <property type="component" value="Unassembled WGS sequence"/>
</dbReference>
<name>A0A432E118_9FLAO</name>
<dbReference type="EMBL" id="JAZGJU010000047">
    <property type="protein sequence ID" value="MEE6129436.1"/>
    <property type="molecule type" value="Genomic_DNA"/>
</dbReference>
<reference evidence="2 3" key="1">
    <citation type="submission" date="2018-12" db="EMBL/GenBank/DDBJ databases">
        <title>Draft Genome Sequence of Chryseobacterium arthrosphaerae strain ED882-96 Isolated from the Blood of a Patient with Liver Cirrhosis in Taiwan.</title>
        <authorList>
            <person name="Lin J.-N."/>
            <person name="Lai C.-H."/>
            <person name="Yang C.-H."/>
            <person name="Huang Y.-H."/>
        </authorList>
    </citation>
    <scope>NUCLEOTIDE SEQUENCE [LARGE SCALE GENOMIC DNA]</scope>
    <source>
        <strain evidence="2 3">ED882-96</strain>
    </source>
</reference>
<accession>A0A432E118</accession>
<dbReference type="GeneID" id="78303778"/>
<organism evidence="2 3">
    <name type="scientific">Chryseobacterium arthrosphaerae</name>
    <dbReference type="NCBI Taxonomy" id="651561"/>
    <lineage>
        <taxon>Bacteria</taxon>
        <taxon>Pseudomonadati</taxon>
        <taxon>Bacteroidota</taxon>
        <taxon>Flavobacteriia</taxon>
        <taxon>Flavobacteriales</taxon>
        <taxon>Weeksellaceae</taxon>
        <taxon>Chryseobacterium group</taxon>
        <taxon>Chryseobacterium</taxon>
    </lineage>
</organism>
<evidence type="ECO:0000313" key="2">
    <source>
        <dbReference type="EMBL" id="RTZ50302.1"/>
    </source>
</evidence>